<dbReference type="InterPro" id="IPR001853">
    <property type="entry name" value="DSBA-like_thioredoxin_dom"/>
</dbReference>
<dbReference type="AlphaFoldDB" id="A0A418ILH0"/>
<dbReference type="Gene3D" id="3.40.30.10">
    <property type="entry name" value="Glutaredoxin"/>
    <property type="match status" value="1"/>
</dbReference>
<feature type="domain" description="DSBA-like thioredoxin" evidence="1">
    <location>
        <begin position="13"/>
        <end position="42"/>
    </location>
</feature>
<sequence length="43" mass="4807">MKGEITFSLKASIYSDYSCPFCFIGKDQLEKAIKETDGNVSIE</sequence>
<dbReference type="SUPFAM" id="SSF52833">
    <property type="entry name" value="Thioredoxin-like"/>
    <property type="match status" value="1"/>
</dbReference>
<dbReference type="Pfam" id="PF01323">
    <property type="entry name" value="DSBA"/>
    <property type="match status" value="1"/>
</dbReference>
<evidence type="ECO:0000313" key="2">
    <source>
        <dbReference type="EMBL" id="RIN08851.1"/>
    </source>
</evidence>
<evidence type="ECO:0000259" key="1">
    <source>
        <dbReference type="Pfam" id="PF01323"/>
    </source>
</evidence>
<keyword evidence="3" id="KW-1185">Reference proteome</keyword>
<dbReference type="RefSeq" id="WP_119604119.1">
    <property type="nucleotide sequence ID" value="NZ_QXUL01000063.1"/>
</dbReference>
<dbReference type="OrthoDB" id="9799122at2"/>
<evidence type="ECO:0000313" key="3">
    <source>
        <dbReference type="Proteomes" id="UP000285567"/>
    </source>
</evidence>
<protein>
    <recommendedName>
        <fullName evidence="1">DSBA-like thioredoxin domain-containing protein</fullName>
    </recommendedName>
</protein>
<proteinExistence type="predicted"/>
<dbReference type="GO" id="GO:0016491">
    <property type="term" value="F:oxidoreductase activity"/>
    <property type="evidence" value="ECO:0007669"/>
    <property type="project" value="InterPro"/>
</dbReference>
<dbReference type="Proteomes" id="UP000285567">
    <property type="component" value="Unassembled WGS sequence"/>
</dbReference>
<dbReference type="InterPro" id="IPR036249">
    <property type="entry name" value="Thioredoxin-like_sf"/>
</dbReference>
<gene>
    <name evidence="2" type="ORF">BU097_11100</name>
</gene>
<comment type="caution">
    <text evidence="2">The sequence shown here is derived from an EMBL/GenBank/DDBJ whole genome shotgun (WGS) entry which is preliminary data.</text>
</comment>
<organism evidence="2 3">
    <name type="scientific">Staphylococcus xylosus</name>
    <dbReference type="NCBI Taxonomy" id="1288"/>
    <lineage>
        <taxon>Bacteria</taxon>
        <taxon>Bacillati</taxon>
        <taxon>Bacillota</taxon>
        <taxon>Bacilli</taxon>
        <taxon>Bacillales</taxon>
        <taxon>Staphylococcaceae</taxon>
        <taxon>Staphylococcus</taxon>
    </lineage>
</organism>
<accession>A0A418ILH0</accession>
<name>A0A418ILH0_STAXY</name>
<reference evidence="2 3" key="1">
    <citation type="journal article" date="2016" name="Front. Microbiol.">
        <title>Comprehensive Phylogenetic Analysis of Bovine Non-aureus Staphylococci Species Based on Whole-Genome Sequencing.</title>
        <authorList>
            <person name="Naushad S."/>
            <person name="Barkema H.W."/>
            <person name="Luby C."/>
            <person name="Condas L.A."/>
            <person name="Nobrega D.B."/>
            <person name="Carson D.A."/>
            <person name="De Buck J."/>
        </authorList>
    </citation>
    <scope>NUCLEOTIDE SEQUENCE [LARGE SCALE GENOMIC DNA]</scope>
    <source>
        <strain evidence="2 3">SNUC 102</strain>
    </source>
</reference>
<dbReference type="EMBL" id="QXUL01000063">
    <property type="protein sequence ID" value="RIN08851.1"/>
    <property type="molecule type" value="Genomic_DNA"/>
</dbReference>